<dbReference type="STRING" id="35570.A0A1I8PUW8"/>
<keyword evidence="4" id="KW-0456">Lyase</keyword>
<evidence type="ECO:0000256" key="3">
    <source>
        <dbReference type="ARBA" id="ARBA00022833"/>
    </source>
</evidence>
<feature type="domain" description="Alpha-carbonic anhydrase" evidence="5">
    <location>
        <begin position="245"/>
        <end position="505"/>
    </location>
</feature>
<feature type="domain" description="Alpha-carbonic anhydrase" evidence="5">
    <location>
        <begin position="1"/>
        <end position="231"/>
    </location>
</feature>
<evidence type="ECO:0000256" key="2">
    <source>
        <dbReference type="ARBA" id="ARBA00022723"/>
    </source>
</evidence>
<dbReference type="GO" id="GO:0005737">
    <property type="term" value="C:cytoplasm"/>
    <property type="evidence" value="ECO:0007669"/>
    <property type="project" value="TreeGrafter"/>
</dbReference>
<dbReference type="Proteomes" id="UP000095300">
    <property type="component" value="Unassembled WGS sequence"/>
</dbReference>
<comment type="cofactor">
    <cofactor evidence="4">
        <name>Zn(2+)</name>
        <dbReference type="ChEBI" id="CHEBI:29105"/>
    </cofactor>
</comment>
<dbReference type="OrthoDB" id="429145at2759"/>
<name>A0A1I8PUW8_STOCA</name>
<reference evidence="6" key="1">
    <citation type="submission" date="2020-05" db="UniProtKB">
        <authorList>
            <consortium name="EnsemblMetazoa"/>
        </authorList>
    </citation>
    <scope>IDENTIFICATION</scope>
    <source>
        <strain evidence="6">USDA</strain>
    </source>
</reference>
<comment type="catalytic activity">
    <reaction evidence="4">
        <text>hydrogencarbonate + H(+) = CO2 + H2O</text>
        <dbReference type="Rhea" id="RHEA:10748"/>
        <dbReference type="ChEBI" id="CHEBI:15377"/>
        <dbReference type="ChEBI" id="CHEBI:15378"/>
        <dbReference type="ChEBI" id="CHEBI:16526"/>
        <dbReference type="ChEBI" id="CHEBI:17544"/>
        <dbReference type="EC" id="4.2.1.1"/>
    </reaction>
</comment>
<comment type="function">
    <text evidence="4">Reversible hydration of carbon dioxide.</text>
</comment>
<dbReference type="PROSITE" id="PS00162">
    <property type="entry name" value="ALPHA_CA_1"/>
    <property type="match status" value="2"/>
</dbReference>
<keyword evidence="3 4" id="KW-0862">Zinc</keyword>
<dbReference type="EnsemblMetazoa" id="SCAU011340-RA">
    <property type="protein sequence ID" value="SCAU011340-PA"/>
    <property type="gene ID" value="SCAU011340"/>
</dbReference>
<dbReference type="VEuPathDB" id="VectorBase:SCAU011340"/>
<comment type="similarity">
    <text evidence="1 4">Belongs to the alpha-carbonic anhydrase family.</text>
</comment>
<dbReference type="PANTHER" id="PTHR18952">
    <property type="entry name" value="CARBONIC ANHYDRASE"/>
    <property type="match status" value="1"/>
</dbReference>
<sequence length="512" mass="57802">MWFHLNAPHRVPHKKLDQVFDNFLTPKEKYTPMTSILPLPPLQFANYDVPLSAPITLRNKGQTIEFDVPPTTNGVRPLIRGGILNGVYEAVGVHFHWGSRGLKGSEHVIDNCRYDGEIHMVHKNIRYRTVREAAQFADGLAAFAVMLEISNVYNNYPGLAQVFNSLPSVVNYRSSVNLTNPLTLADILGDVDIRNFFLYKGSMTTPNCSEAVTWHVFPQPLLVSLEQMQNFWAISDNQALFRDALDWSYDSAFNWGREHPNCGGYRQSPIHIETSSSYAPPMPPIKFNNYDIPLYGNITLSNNGHSVEFTVPPTANGRRPFISGSVLKSKYEAVGVHFHWGSDLSKGSEHMIDNRRFDAEMHIVHKNVNYGTIAEAAKHLDGLTVLAIMFKGTRVVDRIYPGLNKIFEKLPYLVNHGSYATLDGRIAMRHLLGDLNTKSFFTYSGSLTTPGCSEAVTWHVFPEPLPISYEYMQKFWSIRDGRGNTLTNNFRPLQRRNGRVVLYRTGAIHVSG</sequence>
<dbReference type="CDD" id="cd00326">
    <property type="entry name" value="alpha_CA"/>
    <property type="match status" value="2"/>
</dbReference>
<keyword evidence="2 4" id="KW-0479">Metal-binding</keyword>
<gene>
    <name evidence="6" type="primary">106082204</name>
</gene>
<dbReference type="EC" id="4.2.1.1" evidence="4"/>
<dbReference type="Pfam" id="PF00194">
    <property type="entry name" value="Carb_anhydrase"/>
    <property type="match status" value="2"/>
</dbReference>
<dbReference type="GO" id="GO:0004089">
    <property type="term" value="F:carbonate dehydratase activity"/>
    <property type="evidence" value="ECO:0007669"/>
    <property type="project" value="UniProtKB-UniRule"/>
</dbReference>
<evidence type="ECO:0000256" key="4">
    <source>
        <dbReference type="RuleBase" id="RU367011"/>
    </source>
</evidence>
<dbReference type="SUPFAM" id="SSF51069">
    <property type="entry name" value="Carbonic anhydrase"/>
    <property type="match status" value="2"/>
</dbReference>
<evidence type="ECO:0000256" key="1">
    <source>
        <dbReference type="ARBA" id="ARBA00010718"/>
    </source>
</evidence>
<protein>
    <recommendedName>
        <fullName evidence="4">Carbonic anhydrase</fullName>
        <ecNumber evidence="4">4.2.1.1</ecNumber>
    </recommendedName>
</protein>
<dbReference type="PANTHER" id="PTHR18952:SF137">
    <property type="entry name" value="CARBONIC ANHYDRASE"/>
    <property type="match status" value="1"/>
</dbReference>
<dbReference type="Gene3D" id="3.10.200.10">
    <property type="entry name" value="Alpha carbonic anhydrase"/>
    <property type="match status" value="2"/>
</dbReference>
<organism evidence="6 7">
    <name type="scientific">Stomoxys calcitrans</name>
    <name type="common">Stable fly</name>
    <name type="synonym">Conops calcitrans</name>
    <dbReference type="NCBI Taxonomy" id="35570"/>
    <lineage>
        <taxon>Eukaryota</taxon>
        <taxon>Metazoa</taxon>
        <taxon>Ecdysozoa</taxon>
        <taxon>Arthropoda</taxon>
        <taxon>Hexapoda</taxon>
        <taxon>Insecta</taxon>
        <taxon>Pterygota</taxon>
        <taxon>Neoptera</taxon>
        <taxon>Endopterygota</taxon>
        <taxon>Diptera</taxon>
        <taxon>Brachycera</taxon>
        <taxon>Muscomorpha</taxon>
        <taxon>Muscoidea</taxon>
        <taxon>Muscidae</taxon>
        <taxon>Stomoxys</taxon>
    </lineage>
</organism>
<evidence type="ECO:0000259" key="5">
    <source>
        <dbReference type="PROSITE" id="PS51144"/>
    </source>
</evidence>
<evidence type="ECO:0000313" key="6">
    <source>
        <dbReference type="EnsemblMetazoa" id="SCAU011340-PA"/>
    </source>
</evidence>
<dbReference type="InterPro" id="IPR001148">
    <property type="entry name" value="CA_dom"/>
</dbReference>
<dbReference type="InterPro" id="IPR018338">
    <property type="entry name" value="Carbonic_anhydrase_a-class_CS"/>
</dbReference>
<dbReference type="PROSITE" id="PS51144">
    <property type="entry name" value="ALPHA_CA_2"/>
    <property type="match status" value="2"/>
</dbReference>
<dbReference type="InterPro" id="IPR036398">
    <property type="entry name" value="CA_dom_sf"/>
</dbReference>
<proteinExistence type="inferred from homology"/>
<dbReference type="GO" id="GO:0008270">
    <property type="term" value="F:zinc ion binding"/>
    <property type="evidence" value="ECO:0007669"/>
    <property type="project" value="UniProtKB-UniRule"/>
</dbReference>
<dbReference type="SMART" id="SM01057">
    <property type="entry name" value="Carb_anhydrase"/>
    <property type="match status" value="2"/>
</dbReference>
<evidence type="ECO:0000313" key="7">
    <source>
        <dbReference type="Proteomes" id="UP000095300"/>
    </source>
</evidence>
<keyword evidence="7" id="KW-1185">Reference proteome</keyword>
<dbReference type="AlphaFoldDB" id="A0A1I8PUW8"/>
<dbReference type="InterPro" id="IPR023561">
    <property type="entry name" value="Carbonic_anhydrase_a-class"/>
</dbReference>
<accession>A0A1I8PUW8</accession>